<dbReference type="AlphaFoldDB" id="A0A9Q1FPJ5"/>
<dbReference type="Gene3D" id="2.40.50.40">
    <property type="match status" value="1"/>
</dbReference>
<evidence type="ECO:0000313" key="5">
    <source>
        <dbReference type="EMBL" id="KAJ8363718.1"/>
    </source>
</evidence>
<dbReference type="PROSITE" id="PS50013">
    <property type="entry name" value="CHROMO_2"/>
    <property type="match status" value="1"/>
</dbReference>
<dbReference type="PANTHER" id="PTHR46860">
    <property type="entry name" value="CHROMOBOX PROTEIN HOMOLOG 2"/>
    <property type="match status" value="1"/>
</dbReference>
<dbReference type="GO" id="GO:0035102">
    <property type="term" value="C:PRC1 complex"/>
    <property type="evidence" value="ECO:0007669"/>
    <property type="project" value="InterPro"/>
</dbReference>
<feature type="compositionally biased region" description="Polar residues" evidence="3">
    <location>
        <begin position="516"/>
        <end position="527"/>
    </location>
</feature>
<evidence type="ECO:0000256" key="3">
    <source>
        <dbReference type="SAM" id="MobiDB-lite"/>
    </source>
</evidence>
<dbReference type="InterPro" id="IPR016197">
    <property type="entry name" value="Chromo-like_dom_sf"/>
</dbReference>
<dbReference type="EMBL" id="JAINUF010000004">
    <property type="protein sequence ID" value="KAJ8363718.1"/>
    <property type="molecule type" value="Genomic_DNA"/>
</dbReference>
<name>A0A9Q1FPJ5_SYNKA</name>
<dbReference type="GO" id="GO:0000122">
    <property type="term" value="P:negative regulation of transcription by RNA polymerase II"/>
    <property type="evidence" value="ECO:0007669"/>
    <property type="project" value="TreeGrafter"/>
</dbReference>
<keyword evidence="2" id="KW-0539">Nucleus</keyword>
<evidence type="ECO:0000256" key="2">
    <source>
        <dbReference type="ARBA" id="ARBA00023242"/>
    </source>
</evidence>
<gene>
    <name evidence="5" type="ORF">SKAU_G00125490</name>
</gene>
<dbReference type="OrthoDB" id="1918685at2759"/>
<dbReference type="InterPro" id="IPR023779">
    <property type="entry name" value="Chromodomain_CS"/>
</dbReference>
<dbReference type="InterPro" id="IPR000953">
    <property type="entry name" value="Chromo/chromo_shadow_dom"/>
</dbReference>
<dbReference type="GO" id="GO:0000792">
    <property type="term" value="C:heterochromatin"/>
    <property type="evidence" value="ECO:0007669"/>
    <property type="project" value="TreeGrafter"/>
</dbReference>
<sequence>MFPCTPSFLHVSLKYSKIPAQTDAMSTVGGQVFDAECILNKRPKKGKFEYLVKWRGWSSKHNSWEPEENILDPRLLAAFHKREQEKEILLHKHGKRPRGRPRKIVELVPAATKSSSSSSSPNSSSSSVSSDDDDNNIIAKKVKSSSRTCESHPVPQKKAQTLVAREEPVKKKCWRKALPPELNALKQSKRARKLLKTHSKAFHREPKPAIKKPLQPASFTYPGMSRSSRDLLGVLSSGSFTHGGIVKSCLNPTGSARTVTTATPSFSRFAQSRNTSDFRLAISDISSSAGLDLKNTASKSLGVAALNLYNSKQSSSSIGQGQGTPQVPVGSLNGQQKPAVSGQMLVQQVSNNKPAGPSSTSQALSLQALNLQCVNKPTQGSYPAGKGSAPGSNLQSTVRPAQNATGGIDNQRQNFVQNLSASSSTLSVNSQPESSPKSKERVNKGTVKEALPKRTGRVERVQVQNSPSTPGRAAKGRDDTSLSKDGGEPGKTPSEMSTGEEGNSTDSDRPDPFPNGGQSMSVSVQTNQDWKPTRSLIEHVFVTDITANLVTVTVKESLTSVGFFNIHH</sequence>
<dbReference type="CDD" id="cd18647">
    <property type="entry name" value="CD_Cbx2"/>
    <property type="match status" value="1"/>
</dbReference>
<accession>A0A9Q1FPJ5</accession>
<dbReference type="PROSITE" id="PS00598">
    <property type="entry name" value="CHROMO_1"/>
    <property type="match status" value="1"/>
</dbReference>
<comment type="subcellular location">
    <subcellularLocation>
        <location evidence="1">Nucleus</location>
    </subcellularLocation>
</comment>
<dbReference type="InterPro" id="IPR033773">
    <property type="entry name" value="CBX7_C"/>
</dbReference>
<feature type="compositionally biased region" description="Polar residues" evidence="3">
    <location>
        <begin position="390"/>
        <end position="408"/>
    </location>
</feature>
<dbReference type="Pfam" id="PF00385">
    <property type="entry name" value="Chromo"/>
    <property type="match status" value="1"/>
</dbReference>
<dbReference type="Pfam" id="PF17218">
    <property type="entry name" value="CBX7_C"/>
    <property type="match status" value="1"/>
</dbReference>
<feature type="region of interest" description="Disordered" evidence="3">
    <location>
        <begin position="314"/>
        <end position="340"/>
    </location>
</feature>
<dbReference type="PANTHER" id="PTHR46860:SF1">
    <property type="entry name" value="CHROMOBOX PROTEIN HOMOLOG 2"/>
    <property type="match status" value="1"/>
</dbReference>
<feature type="compositionally biased region" description="Polar residues" evidence="3">
    <location>
        <begin position="494"/>
        <end position="505"/>
    </location>
</feature>
<dbReference type="SMART" id="SM00298">
    <property type="entry name" value="CHROMO"/>
    <property type="match status" value="1"/>
</dbReference>
<evidence type="ECO:0000313" key="6">
    <source>
        <dbReference type="Proteomes" id="UP001152622"/>
    </source>
</evidence>
<feature type="region of interest" description="Disordered" evidence="3">
    <location>
        <begin position="109"/>
        <end position="163"/>
    </location>
</feature>
<feature type="domain" description="Chromo" evidence="4">
    <location>
        <begin position="33"/>
        <end position="91"/>
    </location>
</feature>
<feature type="region of interest" description="Disordered" evidence="3">
    <location>
        <begin position="379"/>
        <end position="408"/>
    </location>
</feature>
<feature type="compositionally biased region" description="Basic and acidic residues" evidence="3">
    <location>
        <begin position="475"/>
        <end position="488"/>
    </location>
</feature>
<feature type="compositionally biased region" description="Basic and acidic residues" evidence="3">
    <location>
        <begin position="436"/>
        <end position="460"/>
    </location>
</feature>
<feature type="compositionally biased region" description="Low complexity" evidence="3">
    <location>
        <begin position="314"/>
        <end position="330"/>
    </location>
</feature>
<feature type="compositionally biased region" description="Low complexity" evidence="3">
    <location>
        <begin position="114"/>
        <end position="129"/>
    </location>
</feature>
<feature type="region of interest" description="Disordered" evidence="3">
    <location>
        <begin position="421"/>
        <end position="527"/>
    </location>
</feature>
<dbReference type="InterPro" id="IPR023780">
    <property type="entry name" value="Chromo_domain"/>
</dbReference>
<dbReference type="Proteomes" id="UP001152622">
    <property type="component" value="Chromosome 4"/>
</dbReference>
<comment type="caution">
    <text evidence="5">The sequence shown here is derived from an EMBL/GenBank/DDBJ whole genome shotgun (WGS) entry which is preliminary data.</text>
</comment>
<dbReference type="InterPro" id="IPR042796">
    <property type="entry name" value="CBX2"/>
</dbReference>
<feature type="compositionally biased region" description="Low complexity" evidence="3">
    <location>
        <begin position="421"/>
        <end position="431"/>
    </location>
</feature>
<evidence type="ECO:0000259" key="4">
    <source>
        <dbReference type="PROSITE" id="PS50013"/>
    </source>
</evidence>
<keyword evidence="6" id="KW-1185">Reference proteome</keyword>
<dbReference type="SUPFAM" id="SSF54160">
    <property type="entry name" value="Chromo domain-like"/>
    <property type="match status" value="1"/>
</dbReference>
<protein>
    <recommendedName>
        <fullName evidence="4">Chromo domain-containing protein</fullName>
    </recommendedName>
</protein>
<proteinExistence type="predicted"/>
<organism evidence="5 6">
    <name type="scientific">Synaphobranchus kaupii</name>
    <name type="common">Kaup's arrowtooth eel</name>
    <dbReference type="NCBI Taxonomy" id="118154"/>
    <lineage>
        <taxon>Eukaryota</taxon>
        <taxon>Metazoa</taxon>
        <taxon>Chordata</taxon>
        <taxon>Craniata</taxon>
        <taxon>Vertebrata</taxon>
        <taxon>Euteleostomi</taxon>
        <taxon>Actinopterygii</taxon>
        <taxon>Neopterygii</taxon>
        <taxon>Teleostei</taxon>
        <taxon>Anguilliformes</taxon>
        <taxon>Synaphobranchidae</taxon>
        <taxon>Synaphobranchus</taxon>
    </lineage>
</organism>
<reference evidence="5" key="1">
    <citation type="journal article" date="2023" name="Science">
        <title>Genome structures resolve the early diversification of teleost fishes.</title>
        <authorList>
            <person name="Parey E."/>
            <person name="Louis A."/>
            <person name="Montfort J."/>
            <person name="Bouchez O."/>
            <person name="Roques C."/>
            <person name="Iampietro C."/>
            <person name="Lluch J."/>
            <person name="Castinel A."/>
            <person name="Donnadieu C."/>
            <person name="Desvignes T."/>
            <person name="Floi Bucao C."/>
            <person name="Jouanno E."/>
            <person name="Wen M."/>
            <person name="Mejri S."/>
            <person name="Dirks R."/>
            <person name="Jansen H."/>
            <person name="Henkel C."/>
            <person name="Chen W.J."/>
            <person name="Zahm M."/>
            <person name="Cabau C."/>
            <person name="Klopp C."/>
            <person name="Thompson A.W."/>
            <person name="Robinson-Rechavi M."/>
            <person name="Braasch I."/>
            <person name="Lecointre G."/>
            <person name="Bobe J."/>
            <person name="Postlethwait J.H."/>
            <person name="Berthelot C."/>
            <person name="Roest Crollius H."/>
            <person name="Guiguen Y."/>
        </authorList>
    </citation>
    <scope>NUCLEOTIDE SEQUENCE</scope>
    <source>
        <strain evidence="5">WJC10195</strain>
    </source>
</reference>
<evidence type="ECO:0000256" key="1">
    <source>
        <dbReference type="ARBA" id="ARBA00004123"/>
    </source>
</evidence>